<dbReference type="GO" id="GO:0016020">
    <property type="term" value="C:membrane"/>
    <property type="evidence" value="ECO:0007669"/>
    <property type="project" value="UniProtKB-SubCell"/>
</dbReference>
<evidence type="ECO:0000256" key="7">
    <source>
        <dbReference type="ARBA" id="ARBA00023033"/>
    </source>
</evidence>
<evidence type="ECO:0000256" key="8">
    <source>
        <dbReference type="ARBA" id="ARBA00023136"/>
    </source>
</evidence>
<dbReference type="Pfam" id="PF02639">
    <property type="entry name" value="DUF188"/>
    <property type="match status" value="1"/>
</dbReference>
<keyword evidence="7" id="KW-0560">Oxidoreductase</keyword>
<dbReference type="Gene3D" id="3.30.70.360">
    <property type="match status" value="1"/>
</dbReference>
<comment type="cofactor">
    <cofactor evidence="1">
        <name>FAD</name>
        <dbReference type="ChEBI" id="CHEBI:57692"/>
    </cofactor>
</comment>
<dbReference type="NCBIfam" id="NF006596">
    <property type="entry name" value="PRK09133.1"/>
    <property type="match status" value="1"/>
</dbReference>
<dbReference type="EMBL" id="CAJNIZ010000001">
    <property type="protein sequence ID" value="CAE7148742.1"/>
    <property type="molecule type" value="Genomic_DNA"/>
</dbReference>
<dbReference type="Pfam" id="PF07687">
    <property type="entry name" value="M20_dimer"/>
    <property type="match status" value="1"/>
</dbReference>
<keyword evidence="5" id="KW-0378">Hydrolase</keyword>
<dbReference type="Gene3D" id="3.40.630.10">
    <property type="entry name" value="Zn peptidases"/>
    <property type="match status" value="1"/>
</dbReference>
<keyword evidence="4 9" id="KW-0812">Transmembrane</keyword>
<evidence type="ECO:0000313" key="11">
    <source>
        <dbReference type="EMBL" id="CAE7148742.1"/>
    </source>
</evidence>
<evidence type="ECO:0000259" key="10">
    <source>
        <dbReference type="Pfam" id="PF07687"/>
    </source>
</evidence>
<dbReference type="AlphaFoldDB" id="A0A812IL44"/>
<dbReference type="Pfam" id="PF01546">
    <property type="entry name" value="Peptidase_M20"/>
    <property type="match status" value="1"/>
</dbReference>
<feature type="transmembrane region" description="Helical" evidence="9">
    <location>
        <begin position="462"/>
        <end position="482"/>
    </location>
</feature>
<comment type="subcellular location">
    <subcellularLocation>
        <location evidence="2">Membrane</location>
        <topology evidence="2">Multi-pass membrane protein</topology>
    </subcellularLocation>
</comment>
<accession>A0A812IL44</accession>
<sequence length="987" mass="108968">MHDYQGTVVHPQHWPEDLDYAGKKVVVIGSGATAMTLVPAMADQAASVTMLQRSPTYVVSRPDQDKIANVLRKILPEKWAYAITRFKNTRMQNFIYKRSRTAPEKMKTQLVGMVKQALGPDYDVDKHFTPSYNPWDQRLCLIPNSDLFDSIKSGKTTVVTEQIDRLTADGVQLKNGDVLPADILVTATGLNLQLLGGAHFSVDGEPVNFPETITYKGMMYSDIPNLVQTFGYINASWTLRSDLTSEFACRVINHMDELGVTQVTPVLREEDQDMQLGPWIEDFSAGYMSRMMHLFPRQGNRDPWRNTQDYQLDKKIIRKAALEDGALQFGPQPHAQEEDKQQTRSVMTTLVANQFLKTPPSAYIKSVQVPGGFDVADNEIVARLQKDDLVITADIPLADEVITKQGAALNPRGTFYSKENIKDHLQRRDMRESLRDSGMVSGGPDAYGKKELQAFSNALDRYVLLLAGRALLGLYFIVPGIMKVLGFEGTAEAMANQGVPMVTVLLVLTIIIQIGGGFCLAAGIRTQVVAFVLAGLTLVISLFMHSFWAMEEGIQQAHEMQNFIKNMAIMAAEAMAVHLREAGLPEQDIHIIVPADWPTQGNLVAHLPGLDAGLEPILLLAHIDVVEANPDDWARDPFTLIEEDGYFYGRGSFDDKAMAAIFIDVLIRMKQAGFQPERTIKLALTCGEETPNNFNGVRYLLEHHRDLIDAQFALNEGAFAVAGADGQKIYNGIQAGEKTYQDYHLEVRNPGGHSSRPVPDNAINRLAAALTRIAEYQFPITFNDTTRAYFKRMAALNGGQTGEDMLAILQATPDSDALARITADSSFNSMLHTTCVATMLDAGHAPNALPQRAWANVNCRIFPGQTQEEVRQILSDVVNDTDVVVTFADPPESTSPPPPLTPEIVGPMETVSKQMWPQVPVIPFMQAGGTDGRLLTPAGIPTYSISGMFADPNTSGFHGLNERVPVQSLYESREFLNLLIRIYAGGE</sequence>
<dbReference type="InterPro" id="IPR011650">
    <property type="entry name" value="Peptidase_M20_dimer"/>
</dbReference>
<keyword evidence="8 9" id="KW-0472">Membrane</keyword>
<proteinExistence type="inferred from homology"/>
<gene>
    <name evidence="11" type="primary">ethA</name>
    <name evidence="11" type="ORF">SPIL2461_LOCUS32</name>
</gene>
<dbReference type="GO" id="GO:0016787">
    <property type="term" value="F:hydrolase activity"/>
    <property type="evidence" value="ECO:0007669"/>
    <property type="project" value="UniProtKB-KW"/>
</dbReference>
<dbReference type="InterPro" id="IPR032808">
    <property type="entry name" value="DoxX"/>
</dbReference>
<dbReference type="OrthoDB" id="10258848at2759"/>
<evidence type="ECO:0000256" key="6">
    <source>
        <dbReference type="ARBA" id="ARBA00022989"/>
    </source>
</evidence>
<dbReference type="GO" id="GO:0004497">
    <property type="term" value="F:monooxygenase activity"/>
    <property type="evidence" value="ECO:0007669"/>
    <property type="project" value="UniProtKB-KW"/>
</dbReference>
<evidence type="ECO:0000256" key="1">
    <source>
        <dbReference type="ARBA" id="ARBA00001974"/>
    </source>
</evidence>
<evidence type="ECO:0000256" key="5">
    <source>
        <dbReference type="ARBA" id="ARBA00022801"/>
    </source>
</evidence>
<dbReference type="SUPFAM" id="SSF53187">
    <property type="entry name" value="Zn-dependent exopeptidases"/>
    <property type="match status" value="1"/>
</dbReference>
<dbReference type="SUPFAM" id="SSF51905">
    <property type="entry name" value="FAD/NAD(P)-binding domain"/>
    <property type="match status" value="1"/>
</dbReference>
<dbReference type="PROSITE" id="PS00758">
    <property type="entry name" value="ARGE_DAPE_CPG2_1"/>
    <property type="match status" value="1"/>
</dbReference>
<evidence type="ECO:0000256" key="2">
    <source>
        <dbReference type="ARBA" id="ARBA00004141"/>
    </source>
</evidence>
<evidence type="ECO:0000313" key="12">
    <source>
        <dbReference type="Proteomes" id="UP000649617"/>
    </source>
</evidence>
<feature type="domain" description="Peptidase M20 dimerisation" evidence="10">
    <location>
        <begin position="736"/>
        <end position="881"/>
    </location>
</feature>
<keyword evidence="12" id="KW-1185">Reference proteome</keyword>
<organism evidence="11 12">
    <name type="scientific">Symbiodinium pilosum</name>
    <name type="common">Dinoflagellate</name>
    <dbReference type="NCBI Taxonomy" id="2952"/>
    <lineage>
        <taxon>Eukaryota</taxon>
        <taxon>Sar</taxon>
        <taxon>Alveolata</taxon>
        <taxon>Dinophyceae</taxon>
        <taxon>Suessiales</taxon>
        <taxon>Symbiodiniaceae</taxon>
        <taxon>Symbiodinium</taxon>
    </lineage>
</organism>
<dbReference type="Proteomes" id="UP000649617">
    <property type="component" value="Unassembled WGS sequence"/>
</dbReference>
<dbReference type="InterPro" id="IPR051820">
    <property type="entry name" value="FAD-binding_MO"/>
</dbReference>
<dbReference type="SUPFAM" id="SSF55031">
    <property type="entry name" value="Bacterial exopeptidase dimerisation domain"/>
    <property type="match status" value="1"/>
</dbReference>
<comment type="caution">
    <text evidence="11">The sequence shown here is derived from an EMBL/GenBank/DDBJ whole genome shotgun (WGS) entry which is preliminary data.</text>
</comment>
<dbReference type="Pfam" id="PF07681">
    <property type="entry name" value="DoxX"/>
    <property type="match status" value="1"/>
</dbReference>
<evidence type="ECO:0000256" key="9">
    <source>
        <dbReference type="SAM" id="Phobius"/>
    </source>
</evidence>
<keyword evidence="6 9" id="KW-1133">Transmembrane helix</keyword>
<dbReference type="Gene3D" id="3.50.50.60">
    <property type="entry name" value="FAD/NAD(P)-binding domain"/>
    <property type="match status" value="2"/>
</dbReference>
<feature type="transmembrane region" description="Helical" evidence="9">
    <location>
        <begin position="502"/>
        <end position="521"/>
    </location>
</feature>
<evidence type="ECO:0000256" key="4">
    <source>
        <dbReference type="ARBA" id="ARBA00022692"/>
    </source>
</evidence>
<dbReference type="PANTHER" id="PTHR43872">
    <property type="entry name" value="MONOOXYGENASE, PUTATIVE (AFU_ORTHOLOGUE AFUA_8G02570)-RELATED"/>
    <property type="match status" value="1"/>
</dbReference>
<evidence type="ECO:0000256" key="3">
    <source>
        <dbReference type="ARBA" id="ARBA00006247"/>
    </source>
</evidence>
<dbReference type="InterPro" id="IPR036264">
    <property type="entry name" value="Bact_exopeptidase_dim_dom"/>
</dbReference>
<dbReference type="InterPro" id="IPR003791">
    <property type="entry name" value="UPF0178"/>
</dbReference>
<reference evidence="11" key="1">
    <citation type="submission" date="2021-02" db="EMBL/GenBank/DDBJ databases">
        <authorList>
            <person name="Dougan E. K."/>
            <person name="Rhodes N."/>
            <person name="Thang M."/>
            <person name="Chan C."/>
        </authorList>
    </citation>
    <scope>NUCLEOTIDE SEQUENCE</scope>
</reference>
<dbReference type="InterPro" id="IPR036188">
    <property type="entry name" value="FAD/NAD-bd_sf"/>
</dbReference>
<dbReference type="InterPro" id="IPR001261">
    <property type="entry name" value="ArgE/DapE_CS"/>
</dbReference>
<dbReference type="InterPro" id="IPR002933">
    <property type="entry name" value="Peptidase_M20"/>
</dbReference>
<name>A0A812IL44_SYMPI</name>
<comment type="similarity">
    <text evidence="3">Belongs to the peptidase M20A family.</text>
</comment>
<dbReference type="PANTHER" id="PTHR43872:SF1">
    <property type="entry name" value="MONOOXYGENASE, PUTATIVE (AFU_ORTHOLOGUE AFUA_8G02570)-RELATED"/>
    <property type="match status" value="1"/>
</dbReference>
<dbReference type="Gene3D" id="1.10.150.900">
    <property type="match status" value="1"/>
</dbReference>
<keyword evidence="7" id="KW-0503">Monooxygenase</keyword>
<protein>
    <submittedName>
        <fullName evidence="11">EthA protein</fullName>
    </submittedName>
</protein>
<feature type="transmembrane region" description="Helical" evidence="9">
    <location>
        <begin position="528"/>
        <end position="548"/>
    </location>
</feature>